<dbReference type="OrthoDB" id="8446141at2"/>
<keyword evidence="2" id="KW-1185">Reference proteome</keyword>
<protein>
    <recommendedName>
        <fullName evidence="3">Sulfotransferase domain-containing protein</fullName>
    </recommendedName>
</protein>
<dbReference type="SUPFAM" id="SSF52540">
    <property type="entry name" value="P-loop containing nucleoside triphosphate hydrolases"/>
    <property type="match status" value="1"/>
</dbReference>
<proteinExistence type="predicted"/>
<evidence type="ECO:0008006" key="3">
    <source>
        <dbReference type="Google" id="ProtNLM"/>
    </source>
</evidence>
<evidence type="ECO:0000313" key="2">
    <source>
        <dbReference type="Proteomes" id="UP000033187"/>
    </source>
</evidence>
<evidence type="ECO:0000313" key="1">
    <source>
        <dbReference type="EMBL" id="CPR22215.1"/>
    </source>
</evidence>
<organism evidence="1 2">
    <name type="scientific">Candidatus Filomicrobium marinum</name>
    <dbReference type="NCBI Taxonomy" id="1608628"/>
    <lineage>
        <taxon>Bacteria</taxon>
        <taxon>Pseudomonadati</taxon>
        <taxon>Pseudomonadota</taxon>
        <taxon>Alphaproteobacteria</taxon>
        <taxon>Hyphomicrobiales</taxon>
        <taxon>Hyphomicrobiaceae</taxon>
        <taxon>Filomicrobium</taxon>
    </lineage>
</organism>
<dbReference type="AlphaFoldDB" id="A0A0D6JKM7"/>
<dbReference type="Gene3D" id="3.40.50.300">
    <property type="entry name" value="P-loop containing nucleotide triphosphate hydrolases"/>
    <property type="match status" value="1"/>
</dbReference>
<accession>A0A0D6JKM7</accession>
<dbReference type="InterPro" id="IPR027417">
    <property type="entry name" value="P-loop_NTPase"/>
</dbReference>
<dbReference type="Proteomes" id="UP000033187">
    <property type="component" value="Chromosome 1"/>
</dbReference>
<name>A0A0D6JKM7_9HYPH</name>
<dbReference type="KEGG" id="fiy:BN1229_v1_3648"/>
<gene>
    <name evidence="1" type="ORF">YBN1229_v1_3648</name>
</gene>
<dbReference type="RefSeq" id="WP_139165324.1">
    <property type="nucleotide sequence ID" value="NZ_LN829118.1"/>
</dbReference>
<dbReference type="EMBL" id="LN829119">
    <property type="protein sequence ID" value="CPR22215.1"/>
    <property type="molecule type" value="Genomic_DNA"/>
</dbReference>
<sequence length="297" mass="33839">MRKRFFFGGRAHDGGAALPSVEFDDGGERRVLFTLPPTDRSDLPSALVFAMPKSGSVLLDGIMRKLSASAGVTYVSIMQEYFAIGLPDKNMPADTSAIFLPRGYCYGGFRYFPRRFDIPILKQSRPVLLVRDPRDMLVSHYFSMRDSHPEPGKVLKSVNANMSMRDLARALEIDDYVKRAAETFRAFLMNYRILLCGVCETRMYRYEDVIYQKPDWVAGLAAHFGWDISRDVVDAIAAQHDVIPSDEVDTRHIRQVHPGNYIKKLRPETIRWLDDYFKEEMAFFGYKADVLAQGGGR</sequence>
<reference evidence="2" key="1">
    <citation type="submission" date="2015-02" db="EMBL/GenBank/DDBJ databases">
        <authorList>
            <person name="Chooi Y.-H."/>
        </authorList>
    </citation>
    <scope>NUCLEOTIDE SEQUENCE [LARGE SCALE GENOMIC DNA]</scope>
    <source>
        <strain evidence="2">strain Y</strain>
    </source>
</reference>